<gene>
    <name evidence="7" type="ORF">IAB71_10260</name>
</gene>
<reference evidence="7" key="2">
    <citation type="journal article" date="2021" name="PeerJ">
        <title>Extensive microbial diversity within the chicken gut microbiome revealed by metagenomics and culture.</title>
        <authorList>
            <person name="Gilroy R."/>
            <person name="Ravi A."/>
            <person name="Getino M."/>
            <person name="Pursley I."/>
            <person name="Horton D.L."/>
            <person name="Alikhan N.F."/>
            <person name="Baker D."/>
            <person name="Gharbi K."/>
            <person name="Hall N."/>
            <person name="Watson M."/>
            <person name="Adriaenssens E.M."/>
            <person name="Foster-Nyarko E."/>
            <person name="Jarju S."/>
            <person name="Secka A."/>
            <person name="Antonio M."/>
            <person name="Oren A."/>
            <person name="Chaudhuri R.R."/>
            <person name="La Ragione R."/>
            <person name="Hildebrand F."/>
            <person name="Pallen M.J."/>
        </authorList>
    </citation>
    <scope>NUCLEOTIDE SEQUENCE</scope>
    <source>
        <strain evidence="7">CHK188-20938</strain>
    </source>
</reference>
<dbReference type="PANTHER" id="PTHR33507:SF3">
    <property type="entry name" value="INNER MEMBRANE PROTEIN YBBJ"/>
    <property type="match status" value="1"/>
</dbReference>
<evidence type="ECO:0000313" key="8">
    <source>
        <dbReference type="Proteomes" id="UP000824169"/>
    </source>
</evidence>
<evidence type="ECO:0000256" key="1">
    <source>
        <dbReference type="ARBA" id="ARBA00004141"/>
    </source>
</evidence>
<organism evidence="7 8">
    <name type="scientific">Candidatus Scatomonas pullistercoris</name>
    <dbReference type="NCBI Taxonomy" id="2840920"/>
    <lineage>
        <taxon>Bacteria</taxon>
        <taxon>Bacillati</taxon>
        <taxon>Bacillota</taxon>
        <taxon>Clostridia</taxon>
        <taxon>Lachnospirales</taxon>
        <taxon>Lachnospiraceae</taxon>
        <taxon>Lachnospiraceae incertae sedis</taxon>
        <taxon>Candidatus Scatomonas</taxon>
    </lineage>
</organism>
<dbReference type="PANTHER" id="PTHR33507">
    <property type="entry name" value="INNER MEMBRANE PROTEIN YBBJ"/>
    <property type="match status" value="1"/>
</dbReference>
<dbReference type="InterPro" id="IPR052165">
    <property type="entry name" value="Membrane_assoc_protease"/>
</dbReference>
<proteinExistence type="predicted"/>
<dbReference type="Proteomes" id="UP000824169">
    <property type="component" value="Unassembled WGS sequence"/>
</dbReference>
<sequence length="148" mass="15705">MNPIIWLIILVVLLFIEIITLGLSTIWFAGGALAAFIAALAGGGLALQVILFLAVSLVLLLFTRPVVMRYLNANKTATNVDSLIGAQAIVSKPINNLLGQGEVLVNGNPWSARSAEENGAIEKDAVVHVVRIDGVKLIVERRGGEPNV</sequence>
<keyword evidence="4 5" id="KW-0472">Membrane</keyword>
<keyword evidence="3 5" id="KW-1133">Transmembrane helix</keyword>
<evidence type="ECO:0000256" key="5">
    <source>
        <dbReference type="SAM" id="Phobius"/>
    </source>
</evidence>
<evidence type="ECO:0000256" key="3">
    <source>
        <dbReference type="ARBA" id="ARBA00022989"/>
    </source>
</evidence>
<protein>
    <submittedName>
        <fullName evidence="7">NfeD family protein</fullName>
    </submittedName>
</protein>
<evidence type="ECO:0000259" key="6">
    <source>
        <dbReference type="Pfam" id="PF01957"/>
    </source>
</evidence>
<dbReference type="AlphaFoldDB" id="A0A9D1TB64"/>
<feature type="transmembrane region" description="Helical" evidence="5">
    <location>
        <begin position="35"/>
        <end position="62"/>
    </location>
</feature>
<accession>A0A9D1TB64</accession>
<reference evidence="7" key="1">
    <citation type="submission" date="2020-10" db="EMBL/GenBank/DDBJ databases">
        <authorList>
            <person name="Gilroy R."/>
        </authorList>
    </citation>
    <scope>NUCLEOTIDE SEQUENCE</scope>
    <source>
        <strain evidence="7">CHK188-20938</strain>
    </source>
</reference>
<dbReference type="Pfam" id="PF01957">
    <property type="entry name" value="NfeD"/>
    <property type="match status" value="1"/>
</dbReference>
<evidence type="ECO:0000256" key="2">
    <source>
        <dbReference type="ARBA" id="ARBA00022692"/>
    </source>
</evidence>
<dbReference type="GO" id="GO:0005886">
    <property type="term" value="C:plasma membrane"/>
    <property type="evidence" value="ECO:0007669"/>
    <property type="project" value="TreeGrafter"/>
</dbReference>
<evidence type="ECO:0000313" key="7">
    <source>
        <dbReference type="EMBL" id="HIV26140.1"/>
    </source>
</evidence>
<dbReference type="Gene3D" id="2.40.50.140">
    <property type="entry name" value="Nucleic acid-binding proteins"/>
    <property type="match status" value="1"/>
</dbReference>
<dbReference type="SUPFAM" id="SSF141322">
    <property type="entry name" value="NfeD domain-like"/>
    <property type="match status" value="1"/>
</dbReference>
<dbReference type="EMBL" id="DVOO01000030">
    <property type="protein sequence ID" value="HIV26140.1"/>
    <property type="molecule type" value="Genomic_DNA"/>
</dbReference>
<feature type="domain" description="NfeD-like C-terminal" evidence="6">
    <location>
        <begin position="80"/>
        <end position="141"/>
    </location>
</feature>
<name>A0A9D1TB64_9FIRM</name>
<feature type="transmembrane region" description="Helical" evidence="5">
    <location>
        <begin position="7"/>
        <end position="29"/>
    </location>
</feature>
<comment type="caution">
    <text evidence="7">The sequence shown here is derived from an EMBL/GenBank/DDBJ whole genome shotgun (WGS) entry which is preliminary data.</text>
</comment>
<dbReference type="InterPro" id="IPR002810">
    <property type="entry name" value="NfeD-like_C"/>
</dbReference>
<comment type="subcellular location">
    <subcellularLocation>
        <location evidence="1">Membrane</location>
        <topology evidence="1">Multi-pass membrane protein</topology>
    </subcellularLocation>
</comment>
<evidence type="ECO:0000256" key="4">
    <source>
        <dbReference type="ARBA" id="ARBA00023136"/>
    </source>
</evidence>
<dbReference type="InterPro" id="IPR012340">
    <property type="entry name" value="NA-bd_OB-fold"/>
</dbReference>
<keyword evidence="2 5" id="KW-0812">Transmembrane</keyword>